<evidence type="ECO:0000313" key="3">
    <source>
        <dbReference type="Proteomes" id="UP001172457"/>
    </source>
</evidence>
<dbReference type="Proteomes" id="UP001172457">
    <property type="component" value="Chromosome 3"/>
</dbReference>
<name>A0AA38WPF5_9ASTR</name>
<sequence length="320" mass="35121">MAIIEEPNLALMAKIEEVPEEVPTQAPEASTSATESSSQVPTPVVPLESLTQLDLLTLNLYKALNGKTSAEKMNIDLRDQLKECHEKIKQLTILEENYKDQVSVNQTLCIEREGALAAKERALSELNAEKVTIKGWSDASEKVDEILASGRNVKNKKGLGFTRGCPRPDRSMLKFGMFVSSIPDPNAPKTSLLLLTHTLKKGRAIGEIGEFLSEDGMKRLFNRVSKVEIVVVGVCDQAPRSAPNLLMGFRPSVGGTSRADVISAMFSAKQFCVGANLRADLISTKISAKPAVMFLSCFVRRSFEVFFYGNLLGILIDDNW</sequence>
<feature type="compositionally biased region" description="Low complexity" evidence="1">
    <location>
        <begin position="23"/>
        <end position="39"/>
    </location>
</feature>
<reference evidence="2" key="1">
    <citation type="submission" date="2023-03" db="EMBL/GenBank/DDBJ databases">
        <title>Chromosome-scale reference genome and RAD-based genetic map of yellow starthistle (Centaurea solstitialis) reveal putative structural variation and QTLs associated with invader traits.</title>
        <authorList>
            <person name="Reatini B."/>
            <person name="Cang F.A."/>
            <person name="Jiang Q."/>
            <person name="Mckibben M.T.W."/>
            <person name="Barker M.S."/>
            <person name="Rieseberg L.H."/>
            <person name="Dlugosch K.M."/>
        </authorList>
    </citation>
    <scope>NUCLEOTIDE SEQUENCE</scope>
    <source>
        <strain evidence="2">CAN-66</strain>
        <tissue evidence="2">Leaf</tissue>
    </source>
</reference>
<accession>A0AA38WPF5</accession>
<dbReference type="AlphaFoldDB" id="A0AA38WPF5"/>
<keyword evidence="3" id="KW-1185">Reference proteome</keyword>
<comment type="caution">
    <text evidence="2">The sequence shown here is derived from an EMBL/GenBank/DDBJ whole genome shotgun (WGS) entry which is preliminary data.</text>
</comment>
<proteinExistence type="predicted"/>
<gene>
    <name evidence="2" type="ORF">OSB04_011748</name>
</gene>
<evidence type="ECO:0000256" key="1">
    <source>
        <dbReference type="SAM" id="MobiDB-lite"/>
    </source>
</evidence>
<organism evidence="2 3">
    <name type="scientific">Centaurea solstitialis</name>
    <name type="common">yellow star-thistle</name>
    <dbReference type="NCBI Taxonomy" id="347529"/>
    <lineage>
        <taxon>Eukaryota</taxon>
        <taxon>Viridiplantae</taxon>
        <taxon>Streptophyta</taxon>
        <taxon>Embryophyta</taxon>
        <taxon>Tracheophyta</taxon>
        <taxon>Spermatophyta</taxon>
        <taxon>Magnoliopsida</taxon>
        <taxon>eudicotyledons</taxon>
        <taxon>Gunneridae</taxon>
        <taxon>Pentapetalae</taxon>
        <taxon>asterids</taxon>
        <taxon>campanulids</taxon>
        <taxon>Asterales</taxon>
        <taxon>Asteraceae</taxon>
        <taxon>Carduoideae</taxon>
        <taxon>Cardueae</taxon>
        <taxon>Centaureinae</taxon>
        <taxon>Centaurea</taxon>
    </lineage>
</organism>
<feature type="region of interest" description="Disordered" evidence="1">
    <location>
        <begin position="20"/>
        <end position="43"/>
    </location>
</feature>
<dbReference type="EMBL" id="JARYMX010000003">
    <property type="protein sequence ID" value="KAJ9557134.1"/>
    <property type="molecule type" value="Genomic_DNA"/>
</dbReference>
<protein>
    <submittedName>
        <fullName evidence="2">Uncharacterized protein</fullName>
    </submittedName>
</protein>
<evidence type="ECO:0000313" key="2">
    <source>
        <dbReference type="EMBL" id="KAJ9557134.1"/>
    </source>
</evidence>